<organism evidence="3 4">
    <name type="scientific">Oncorhynchus mykiss</name>
    <name type="common">Rainbow trout</name>
    <name type="synonym">Salmo gairdneri</name>
    <dbReference type="NCBI Taxonomy" id="8022"/>
    <lineage>
        <taxon>Eukaryota</taxon>
        <taxon>Metazoa</taxon>
        <taxon>Chordata</taxon>
        <taxon>Craniata</taxon>
        <taxon>Vertebrata</taxon>
        <taxon>Euteleostomi</taxon>
        <taxon>Actinopterygii</taxon>
        <taxon>Neopterygii</taxon>
        <taxon>Teleostei</taxon>
        <taxon>Protacanthopterygii</taxon>
        <taxon>Salmoniformes</taxon>
        <taxon>Salmonidae</taxon>
        <taxon>Salmoninae</taxon>
        <taxon>Oncorhynchus</taxon>
    </lineage>
</organism>
<dbReference type="SUPFAM" id="SSF48726">
    <property type="entry name" value="Immunoglobulin"/>
    <property type="match status" value="1"/>
</dbReference>
<dbReference type="Pfam" id="PF07654">
    <property type="entry name" value="C1-set"/>
    <property type="match status" value="1"/>
</dbReference>
<reference evidence="3" key="1">
    <citation type="submission" date="2020-07" db="EMBL/GenBank/DDBJ databases">
        <title>A long reads based de novo assembly of the rainbow trout Arlee double haploid line genome.</title>
        <authorList>
            <person name="Gao G."/>
            <person name="Palti Y."/>
        </authorList>
    </citation>
    <scope>NUCLEOTIDE SEQUENCE [LARGE SCALE GENOMIC DNA]</scope>
</reference>
<dbReference type="InterPro" id="IPR007110">
    <property type="entry name" value="Ig-like_dom"/>
</dbReference>
<evidence type="ECO:0000259" key="2">
    <source>
        <dbReference type="PROSITE" id="PS50835"/>
    </source>
</evidence>
<evidence type="ECO:0000313" key="4">
    <source>
        <dbReference type="Proteomes" id="UP000694395"/>
    </source>
</evidence>
<sequence length="187" mass="21106">CIHIPLDANLRKPKVTVYLAFKPEPNGKTTLLCLARDMFPDLVKISWKMEDENGRTVEVPKAEMEQLEQREEGQTTSMIIMYQGKADAKYICSVEHEAGPEEADTSKEIPIKIYLFKLKILIFLAWAASQSATSANGRATAVLLTKTSVASEQFGLHTNMTPLWTGEFLTNKFCSRTFTNLTRLVFR</sequence>
<feature type="domain" description="Ig-like" evidence="2">
    <location>
        <begin position="13"/>
        <end position="110"/>
    </location>
</feature>
<dbReference type="Ensembl" id="ENSOMYT00000015707.2">
    <property type="protein sequence ID" value="ENSOMYP00000014186.2"/>
    <property type="gene ID" value="ENSOMYG00000007054.2"/>
</dbReference>
<reference evidence="3" key="3">
    <citation type="submission" date="2025-09" db="UniProtKB">
        <authorList>
            <consortium name="Ensembl"/>
        </authorList>
    </citation>
    <scope>IDENTIFICATION</scope>
</reference>
<protein>
    <recommendedName>
        <fullName evidence="2">Ig-like domain-containing protein</fullName>
    </recommendedName>
</protein>
<dbReference type="InterPro" id="IPR003597">
    <property type="entry name" value="Ig_C1-set"/>
</dbReference>
<dbReference type="InterPro" id="IPR036179">
    <property type="entry name" value="Ig-like_dom_sf"/>
</dbReference>
<keyword evidence="4" id="KW-1185">Reference proteome</keyword>
<name>A0A8C7NZH7_ONCMY</name>
<dbReference type="Proteomes" id="UP000694395">
    <property type="component" value="Chromosome 11"/>
</dbReference>
<accession>A0A8C7NZH7</accession>
<keyword evidence="1" id="KW-0393">Immunoglobulin domain</keyword>
<dbReference type="Gene3D" id="2.60.40.10">
    <property type="entry name" value="Immunoglobulins"/>
    <property type="match status" value="1"/>
</dbReference>
<dbReference type="AlphaFoldDB" id="A0A8C7NZH7"/>
<evidence type="ECO:0000256" key="1">
    <source>
        <dbReference type="ARBA" id="ARBA00023319"/>
    </source>
</evidence>
<dbReference type="InterPro" id="IPR050380">
    <property type="entry name" value="Immune_Resp_Modulators"/>
</dbReference>
<dbReference type="PROSITE" id="PS50835">
    <property type="entry name" value="IG_LIKE"/>
    <property type="match status" value="1"/>
</dbReference>
<dbReference type="InterPro" id="IPR013783">
    <property type="entry name" value="Ig-like_fold"/>
</dbReference>
<evidence type="ECO:0000313" key="3">
    <source>
        <dbReference type="Ensembl" id="ENSOMYP00000014186.2"/>
    </source>
</evidence>
<reference evidence="3" key="2">
    <citation type="submission" date="2025-08" db="UniProtKB">
        <authorList>
            <consortium name="Ensembl"/>
        </authorList>
    </citation>
    <scope>IDENTIFICATION</scope>
</reference>
<dbReference type="PANTHER" id="PTHR23411">
    <property type="entry name" value="TAPASIN"/>
    <property type="match status" value="1"/>
</dbReference>
<dbReference type="GeneTree" id="ENSGT01040000240838"/>
<proteinExistence type="predicted"/>